<evidence type="ECO:0000256" key="8">
    <source>
        <dbReference type="RuleBase" id="RU361179"/>
    </source>
</evidence>
<comment type="catalytic activity">
    <reaction evidence="8">
        <text>(R)-S-lactoylglutathione = methylglyoxal + glutathione</text>
        <dbReference type="Rhea" id="RHEA:19069"/>
        <dbReference type="ChEBI" id="CHEBI:17158"/>
        <dbReference type="ChEBI" id="CHEBI:57474"/>
        <dbReference type="ChEBI" id="CHEBI:57925"/>
        <dbReference type="EC" id="4.4.1.5"/>
    </reaction>
</comment>
<evidence type="ECO:0000256" key="6">
    <source>
        <dbReference type="ARBA" id="ARBA00023239"/>
    </source>
</evidence>
<evidence type="ECO:0000256" key="3">
    <source>
        <dbReference type="ARBA" id="ARBA00012081"/>
    </source>
</evidence>
<evidence type="ECO:0000259" key="9">
    <source>
        <dbReference type="PROSITE" id="PS51819"/>
    </source>
</evidence>
<dbReference type="GO" id="GO:0046872">
    <property type="term" value="F:metal ion binding"/>
    <property type="evidence" value="ECO:0007669"/>
    <property type="project" value="UniProtKB-UniRule"/>
</dbReference>
<dbReference type="Pfam" id="PF00903">
    <property type="entry name" value="Glyoxalase"/>
    <property type="match status" value="1"/>
</dbReference>
<comment type="caution">
    <text evidence="10">The sequence shown here is derived from an EMBL/GenBank/DDBJ whole genome shotgun (WGS) entry which is preliminary data.</text>
</comment>
<dbReference type="NCBIfam" id="TIGR00068">
    <property type="entry name" value="glyox_I"/>
    <property type="match status" value="1"/>
</dbReference>
<keyword evidence="4 7" id="KW-0479">Metal-binding</keyword>
<evidence type="ECO:0000256" key="4">
    <source>
        <dbReference type="ARBA" id="ARBA00022723"/>
    </source>
</evidence>
<feature type="binding site" evidence="7">
    <location>
        <position position="209"/>
    </location>
    <ligand>
        <name>Zn(2+)</name>
        <dbReference type="ChEBI" id="CHEBI:29105"/>
        <note>ligand shared between dimeric partners</note>
    </ligand>
</feature>
<keyword evidence="11" id="KW-1185">Reference proteome</keyword>
<dbReference type="InterPro" id="IPR012340">
    <property type="entry name" value="NA-bd_OB-fold"/>
</dbReference>
<comment type="function">
    <text evidence="8">Catalyzes the conversion of hemimercaptal, formed from methylglyoxal and glutathione, to S-lactoylglutathione.</text>
</comment>
<evidence type="ECO:0000313" key="10">
    <source>
        <dbReference type="EMBL" id="CAH2269432.1"/>
    </source>
</evidence>
<comment type="similarity">
    <text evidence="2 8">Belongs to the glyoxalase I family.</text>
</comment>
<organism evidence="10 11">
    <name type="scientific">Pararge aegeria aegeria</name>
    <dbReference type="NCBI Taxonomy" id="348720"/>
    <lineage>
        <taxon>Eukaryota</taxon>
        <taxon>Metazoa</taxon>
        <taxon>Ecdysozoa</taxon>
        <taxon>Arthropoda</taxon>
        <taxon>Hexapoda</taxon>
        <taxon>Insecta</taxon>
        <taxon>Pterygota</taxon>
        <taxon>Neoptera</taxon>
        <taxon>Endopterygota</taxon>
        <taxon>Lepidoptera</taxon>
        <taxon>Glossata</taxon>
        <taxon>Ditrysia</taxon>
        <taxon>Papilionoidea</taxon>
        <taxon>Nymphalidae</taxon>
        <taxon>Satyrinae</taxon>
        <taxon>Satyrini</taxon>
        <taxon>Parargina</taxon>
        <taxon>Pararge</taxon>
    </lineage>
</organism>
<dbReference type="GO" id="GO:0004462">
    <property type="term" value="F:lactoylglutathione lyase activity"/>
    <property type="evidence" value="ECO:0007669"/>
    <property type="project" value="UniProtKB-UniRule"/>
</dbReference>
<evidence type="ECO:0000256" key="1">
    <source>
        <dbReference type="ARBA" id="ARBA00005008"/>
    </source>
</evidence>
<feature type="binding site" evidence="7">
    <location>
        <position position="301"/>
    </location>
    <ligand>
        <name>Zn(2+)</name>
        <dbReference type="ChEBI" id="CHEBI:29105"/>
        <note>ligand shared between dimeric partners</note>
    </ligand>
</feature>
<name>A0A8S4SLG1_9NEOP</name>
<dbReference type="InterPro" id="IPR004360">
    <property type="entry name" value="Glyas_Fos-R_dOase_dom"/>
</dbReference>
<dbReference type="InterPro" id="IPR004361">
    <property type="entry name" value="Glyoxalase_1"/>
</dbReference>
<dbReference type="OrthoDB" id="7334924at2759"/>
<dbReference type="PANTHER" id="PTHR10374">
    <property type="entry name" value="LACTOYLGLUTATHIONE LYASE GLYOXALASE I"/>
    <property type="match status" value="1"/>
</dbReference>
<dbReference type="EC" id="4.4.1.5" evidence="3 8"/>
<comment type="cofactor">
    <cofactor evidence="7">
        <name>Zn(2+)</name>
        <dbReference type="ChEBI" id="CHEBI:29105"/>
    </cofactor>
    <text evidence="7">Binds 1 zinc ion per subunit. In the homodimer, two zinc ions are bound between subunits.</text>
</comment>
<dbReference type="InterPro" id="IPR037523">
    <property type="entry name" value="VOC_core"/>
</dbReference>
<keyword evidence="6 8" id="KW-0456">Lyase</keyword>
<evidence type="ECO:0000313" key="11">
    <source>
        <dbReference type="Proteomes" id="UP000838756"/>
    </source>
</evidence>
<gene>
    <name evidence="10" type="primary">jg11740</name>
    <name evidence="10" type="ORF">PAEG_LOCUS27651</name>
</gene>
<dbReference type="PANTHER" id="PTHR10374:SF30">
    <property type="entry name" value="LACTOYLGLUTATHIONE LYASE"/>
    <property type="match status" value="1"/>
</dbReference>
<dbReference type="Proteomes" id="UP000838756">
    <property type="component" value="Unassembled WGS sequence"/>
</dbReference>
<evidence type="ECO:0000256" key="2">
    <source>
        <dbReference type="ARBA" id="ARBA00010363"/>
    </source>
</evidence>
<accession>A0A8S4SLG1</accession>
<dbReference type="Gene3D" id="3.10.180.10">
    <property type="entry name" value="2,3-Dihydroxybiphenyl 1,2-Dioxygenase, domain 1"/>
    <property type="match status" value="1"/>
</dbReference>
<dbReference type="CDD" id="cd07233">
    <property type="entry name" value="GlxI_Zn"/>
    <property type="match status" value="1"/>
</dbReference>
<dbReference type="AlphaFoldDB" id="A0A8S4SLG1"/>
<protein>
    <recommendedName>
        <fullName evidence="3 8">Lactoylglutathione lyase</fullName>
        <ecNumber evidence="3 8">4.4.1.5</ecNumber>
    </recommendedName>
    <alternativeName>
        <fullName evidence="8">Glyoxalase I</fullName>
    </alternativeName>
</protein>
<comment type="pathway">
    <text evidence="1 8">Secondary metabolite metabolism; methylglyoxal degradation; (R)-lactate from methylglyoxal: step 1/2.</text>
</comment>
<dbReference type="InterPro" id="IPR018146">
    <property type="entry name" value="Glyoxalase_1_CS"/>
</dbReference>
<dbReference type="Gene3D" id="2.40.50.140">
    <property type="entry name" value="Nucleic acid-binding proteins"/>
    <property type="match status" value="1"/>
</dbReference>
<evidence type="ECO:0000256" key="7">
    <source>
        <dbReference type="PIRSR" id="PIRSR604361-3"/>
    </source>
</evidence>
<dbReference type="PROSITE" id="PS51819">
    <property type="entry name" value="VOC"/>
    <property type="match status" value="1"/>
</dbReference>
<dbReference type="SUPFAM" id="SSF54593">
    <property type="entry name" value="Glyoxalase/Bleomycin resistance protein/Dihydroxybiphenyl dioxygenase"/>
    <property type="match status" value="1"/>
</dbReference>
<proteinExistence type="inferred from homology"/>
<sequence length="315" mass="36049">MNYQMSPVKLYIQDVFRAKQTEENRYIYEMFGLQFKNIMIHGVVTAVYNKTSETTNFELSDPTGCIQIYYDTKKNNYKLPDGTMNDLVKSFALKSQSAHDKILTMSAMLNSIENNYKNKFNFDSGSHVCVVGDIFVDDFRNARMICAYSCKTTSVERDIVCLWQKFSLLFSSSFPPVESNMANEGISPQEIEALCQTPGPSTKDFMFQQTMYRIKDPRKSIPFYTGVLGMTLLKQLHFPEMKFSLFFMGYEDPSEVPKDEAQRSTWAMTRKATLELTHNWGTESDDSSYHNGNSEPRGFGHIGILVPDVDEACAR</sequence>
<feature type="domain" description="VOC" evidence="9">
    <location>
        <begin position="206"/>
        <end position="315"/>
    </location>
</feature>
<dbReference type="PROSITE" id="PS00935">
    <property type="entry name" value="GLYOXALASE_I_2"/>
    <property type="match status" value="1"/>
</dbReference>
<evidence type="ECO:0000256" key="5">
    <source>
        <dbReference type="ARBA" id="ARBA00022833"/>
    </source>
</evidence>
<dbReference type="InterPro" id="IPR029068">
    <property type="entry name" value="Glyas_Bleomycin-R_OHBP_Dase"/>
</dbReference>
<dbReference type="PROSITE" id="PS00934">
    <property type="entry name" value="GLYOXALASE_I_1"/>
    <property type="match status" value="1"/>
</dbReference>
<keyword evidence="5 7" id="KW-0862">Zinc</keyword>
<feature type="binding site" evidence="7">
    <location>
        <position position="275"/>
    </location>
    <ligand>
        <name>Zn(2+)</name>
        <dbReference type="ChEBI" id="CHEBI:29105"/>
        <note>ligand shared between dimeric partners</note>
    </ligand>
</feature>
<reference evidence="10" key="1">
    <citation type="submission" date="2022-03" db="EMBL/GenBank/DDBJ databases">
        <authorList>
            <person name="Lindestad O."/>
        </authorList>
    </citation>
    <scope>NUCLEOTIDE SEQUENCE</scope>
</reference>
<dbReference type="EMBL" id="CAKXAJ010026520">
    <property type="protein sequence ID" value="CAH2269432.1"/>
    <property type="molecule type" value="Genomic_DNA"/>
</dbReference>